<evidence type="ECO:0000313" key="4">
    <source>
        <dbReference type="Proteomes" id="UP000510647"/>
    </source>
</evidence>
<protein>
    <recommendedName>
        <fullName evidence="5">Mitochondrial outer membrane transport complex Sam37/metaxin N-terminal domain-containing protein</fullName>
    </recommendedName>
</protein>
<feature type="domain" description="Mitochondrial outer membrane transport complex Sam37/metaxin N-terminal" evidence="1">
    <location>
        <begin position="24"/>
        <end position="146"/>
    </location>
</feature>
<keyword evidence="4" id="KW-1185">Reference proteome</keyword>
<reference evidence="3 4" key="1">
    <citation type="submission" date="2020-06" db="EMBL/GenBank/DDBJ databases">
        <title>The yeast mating-type switching endonuclease HO is a domesticated member of an unorthodox homing genetic element family.</title>
        <authorList>
            <person name="Coughlan A.Y."/>
            <person name="Lombardi L."/>
            <person name="Braun-Galleani S."/>
            <person name="Martos A.R."/>
            <person name="Galeote V."/>
            <person name="Bigey F."/>
            <person name="Dequin S."/>
            <person name="Byrne K.P."/>
            <person name="Wolfe K.H."/>
        </authorList>
    </citation>
    <scope>NUCLEOTIDE SEQUENCE [LARGE SCALE GENOMIC DNA]</scope>
    <source>
        <strain evidence="3 4">CBS2947</strain>
    </source>
</reference>
<dbReference type="InterPro" id="IPR019564">
    <property type="entry name" value="Sam37/metaxin_N"/>
</dbReference>
<gene>
    <name evidence="3" type="ORF">HG537_0D01200</name>
</gene>
<dbReference type="Pfam" id="PF11801">
    <property type="entry name" value="Tom37_C"/>
    <property type="match status" value="1"/>
</dbReference>
<evidence type="ECO:0000259" key="2">
    <source>
        <dbReference type="Pfam" id="PF11801"/>
    </source>
</evidence>
<name>A0A7H9HRY4_9SACH</name>
<evidence type="ECO:0000259" key="1">
    <source>
        <dbReference type="Pfam" id="PF10568"/>
    </source>
</evidence>
<evidence type="ECO:0000313" key="3">
    <source>
        <dbReference type="EMBL" id="QLQ80120.1"/>
    </source>
</evidence>
<dbReference type="Proteomes" id="UP000510647">
    <property type="component" value="Chromosome 4"/>
</dbReference>
<dbReference type="GO" id="GO:0001401">
    <property type="term" value="C:SAM complex"/>
    <property type="evidence" value="ECO:0007669"/>
    <property type="project" value="InterPro"/>
</dbReference>
<accession>A0A7H9HRY4</accession>
<sequence>MVGVRCTVYTWGLDERPSLISPESVALYWFLNGYYLKMGKDGRSVEIVFSNNTDLSPDEQLPLLVEDERKISGFVNIVDYLMSDEETGDGNTLLESSLLQFTSSDLSMLTDYQLYLNKTNYDTFTRRTFCRLLCWPMWYNTPLHYRAVARERCQGLLGDLEFDDECEPQGSQLETAELTQSKTFKITQQIRKQGKQELQNARHNLQYLSKLSEYLKLWIQVRERAQSEKVIPADLLMWANIYVQLQLPDNDKIAKHLSQTLGSDFFNTLQKQLDLCSNFEPTVSQRPPSFREQGNVIMSLYNIAAKYV</sequence>
<feature type="domain" description="Tom37 C-terminal" evidence="2">
    <location>
        <begin position="171"/>
        <end position="307"/>
    </location>
</feature>
<organism evidence="3 4">
    <name type="scientific">Torulaspora globosa</name>
    <dbReference type="NCBI Taxonomy" id="48254"/>
    <lineage>
        <taxon>Eukaryota</taxon>
        <taxon>Fungi</taxon>
        <taxon>Dikarya</taxon>
        <taxon>Ascomycota</taxon>
        <taxon>Saccharomycotina</taxon>
        <taxon>Saccharomycetes</taxon>
        <taxon>Saccharomycetales</taxon>
        <taxon>Saccharomycetaceae</taxon>
        <taxon>Torulaspora</taxon>
    </lineage>
</organism>
<dbReference type="AlphaFoldDB" id="A0A7H9HRY4"/>
<dbReference type="InterPro" id="IPR031317">
    <property type="entry name" value="Tom37_C"/>
</dbReference>
<evidence type="ECO:0008006" key="5">
    <source>
        <dbReference type="Google" id="ProtNLM"/>
    </source>
</evidence>
<dbReference type="EMBL" id="CP059270">
    <property type="protein sequence ID" value="QLQ80120.1"/>
    <property type="molecule type" value="Genomic_DNA"/>
</dbReference>
<proteinExistence type="predicted"/>
<dbReference type="Pfam" id="PF10568">
    <property type="entry name" value="Tom37"/>
    <property type="match status" value="1"/>
</dbReference>
<dbReference type="OrthoDB" id="5835136at2759"/>